<comment type="subunit">
    <text evidence="3 9">Homodimer.</text>
</comment>
<dbReference type="EC" id="4.1.1.23" evidence="9"/>
<dbReference type="InterPro" id="IPR013785">
    <property type="entry name" value="Aldolase_TIM"/>
</dbReference>
<dbReference type="InterPro" id="IPR001754">
    <property type="entry name" value="OMPdeCOase_dom"/>
</dbReference>
<dbReference type="Pfam" id="PF00215">
    <property type="entry name" value="OMPdecase"/>
    <property type="match status" value="1"/>
</dbReference>
<evidence type="ECO:0000256" key="7">
    <source>
        <dbReference type="ARBA" id="ARBA00049157"/>
    </source>
</evidence>
<dbReference type="GO" id="GO:0005829">
    <property type="term" value="C:cytosol"/>
    <property type="evidence" value="ECO:0007669"/>
    <property type="project" value="TreeGrafter"/>
</dbReference>
<dbReference type="NCBIfam" id="NF001273">
    <property type="entry name" value="PRK00230.1"/>
    <property type="match status" value="1"/>
</dbReference>
<feature type="domain" description="Orotidine 5'-phosphate decarboxylase" evidence="12">
    <location>
        <begin position="13"/>
        <end position="237"/>
    </location>
</feature>
<proteinExistence type="inferred from homology"/>
<keyword evidence="4 9" id="KW-0210">Decarboxylase</keyword>
<feature type="binding site" evidence="9 11">
    <location>
        <position position="19"/>
    </location>
    <ligand>
        <name>substrate</name>
    </ligand>
</feature>
<dbReference type="HAMAP" id="MF_01200_B">
    <property type="entry name" value="OMPdecase_type1_B"/>
    <property type="match status" value="1"/>
</dbReference>
<dbReference type="AlphaFoldDB" id="A0A9E6MRL6"/>
<evidence type="ECO:0000256" key="4">
    <source>
        <dbReference type="ARBA" id="ARBA00022793"/>
    </source>
</evidence>
<evidence type="ECO:0000256" key="3">
    <source>
        <dbReference type="ARBA" id="ARBA00011738"/>
    </source>
</evidence>
<dbReference type="InterPro" id="IPR047596">
    <property type="entry name" value="OMPdecase_bac"/>
</dbReference>
<evidence type="ECO:0000256" key="5">
    <source>
        <dbReference type="ARBA" id="ARBA00022975"/>
    </source>
</evidence>
<feature type="binding site" evidence="9 11">
    <location>
        <position position="222"/>
    </location>
    <ligand>
        <name>substrate</name>
    </ligand>
</feature>
<dbReference type="SUPFAM" id="SSF51366">
    <property type="entry name" value="Ribulose-phoshate binding barrel"/>
    <property type="match status" value="1"/>
</dbReference>
<dbReference type="Gene3D" id="3.20.20.70">
    <property type="entry name" value="Aldolase class I"/>
    <property type="match status" value="1"/>
</dbReference>
<reference evidence="13 15" key="1">
    <citation type="submission" date="2019-11" db="EMBL/GenBank/DDBJ databases">
        <title>Eggerthellaceae novel genus isolated from the rectal contents of marmort.</title>
        <authorList>
            <person name="Zhang G."/>
        </authorList>
    </citation>
    <scope>NUCLEOTIDE SEQUENCE [LARGE SCALE GENOMIC DNA]</scope>
    <source>
        <strain evidence="13">Zg-886</strain>
        <strain evidence="15">zg-886</strain>
    </source>
</reference>
<evidence type="ECO:0000256" key="2">
    <source>
        <dbReference type="ARBA" id="ARBA00004861"/>
    </source>
</evidence>
<dbReference type="FunFam" id="3.20.20.70:FF:000015">
    <property type="entry name" value="Orotidine 5'-phosphate decarboxylase"/>
    <property type="match status" value="1"/>
</dbReference>
<dbReference type="KEGG" id="ebz:J7S26_04030"/>
<keyword evidence="5 9" id="KW-0665">Pyrimidine biosynthesis</keyword>
<evidence type="ECO:0000313" key="14">
    <source>
        <dbReference type="EMBL" id="QTU85082.1"/>
    </source>
</evidence>
<sequence>MVEPFQDIPRKDRVIVALDCSAEEAFSLADALEGQAKWMKVGMTLYYAEGPAIVRALKEMGYNVFLDLKFHDIPHQVQGAAYSATVSGADMLTMHTVGGVDMMRAAQKGVEEAAAEFNLAVPATLGITVLTSMNDAALAETGVSRAMADQVVVLAEQAQRSGISGVVASPQEASRLRGTLGPDTLIVTPGVRPSGADRGDQSRVATPAQAFDNGASHIVIGRPITQAPDPKKAFLSIAAELAD</sequence>
<evidence type="ECO:0000256" key="9">
    <source>
        <dbReference type="HAMAP-Rule" id="MF_01200"/>
    </source>
</evidence>
<comment type="function">
    <text evidence="1 9">Catalyzes the decarboxylation of orotidine 5'-monophosphate (OMP) to uridine 5'-monophosphate (UMP).</text>
</comment>
<dbReference type="EMBL" id="WPCR01000003">
    <property type="protein sequence ID" value="NHM13713.1"/>
    <property type="molecule type" value="Genomic_DNA"/>
</dbReference>
<name>A0A9E6MRL6_9ACTN</name>
<evidence type="ECO:0000256" key="10">
    <source>
        <dbReference type="PIRSR" id="PIRSR614732-1"/>
    </source>
</evidence>
<dbReference type="Proteomes" id="UP000636394">
    <property type="component" value="Unassembled WGS sequence"/>
</dbReference>
<evidence type="ECO:0000313" key="16">
    <source>
        <dbReference type="Proteomes" id="UP000671910"/>
    </source>
</evidence>
<evidence type="ECO:0000313" key="15">
    <source>
        <dbReference type="Proteomes" id="UP000636394"/>
    </source>
</evidence>
<dbReference type="InterPro" id="IPR011060">
    <property type="entry name" value="RibuloseP-bd_barrel"/>
</dbReference>
<reference evidence="14" key="2">
    <citation type="submission" date="2021-04" db="EMBL/GenBank/DDBJ databases">
        <title>Novel species in family Eggerthellaceae.</title>
        <authorList>
            <person name="Zhang G."/>
        </authorList>
    </citation>
    <scope>NUCLEOTIDE SEQUENCE</scope>
    <source>
        <strain evidence="14">Zg-886</strain>
    </source>
</reference>
<feature type="binding site" evidence="9 11">
    <location>
        <position position="201"/>
    </location>
    <ligand>
        <name>substrate</name>
    </ligand>
</feature>
<organism evidence="14 16">
    <name type="scientific">Xiamenia xianingshaonis</name>
    <dbReference type="NCBI Taxonomy" id="2682776"/>
    <lineage>
        <taxon>Bacteria</taxon>
        <taxon>Bacillati</taxon>
        <taxon>Actinomycetota</taxon>
        <taxon>Coriobacteriia</taxon>
        <taxon>Eggerthellales</taxon>
        <taxon>Eggerthellaceae</taxon>
        <taxon>Xiamenia</taxon>
    </lineage>
</organism>
<comment type="pathway">
    <text evidence="2 9">Pyrimidine metabolism; UMP biosynthesis via de novo pathway; UMP from orotate: step 2/2.</text>
</comment>
<feature type="binding site" evidence="9 11">
    <location>
        <position position="131"/>
    </location>
    <ligand>
        <name>substrate</name>
    </ligand>
</feature>
<feature type="active site" description="For OMPdecase activity" evidence="10">
    <location>
        <position position="69"/>
    </location>
</feature>
<dbReference type="PANTHER" id="PTHR32119:SF2">
    <property type="entry name" value="OROTIDINE 5'-PHOSPHATE DECARBOXYLASE"/>
    <property type="match status" value="1"/>
</dbReference>
<evidence type="ECO:0000313" key="13">
    <source>
        <dbReference type="EMBL" id="NHM13713.1"/>
    </source>
</evidence>
<dbReference type="GO" id="GO:0006207">
    <property type="term" value="P:'de novo' pyrimidine nucleobase biosynthetic process"/>
    <property type="evidence" value="ECO:0007669"/>
    <property type="project" value="InterPro"/>
</dbReference>
<dbReference type="NCBIfam" id="TIGR01740">
    <property type="entry name" value="pyrF"/>
    <property type="match status" value="1"/>
</dbReference>
<dbReference type="Proteomes" id="UP000671910">
    <property type="component" value="Chromosome"/>
</dbReference>
<keyword evidence="6 9" id="KW-0456">Lyase</keyword>
<evidence type="ECO:0000256" key="6">
    <source>
        <dbReference type="ARBA" id="ARBA00023239"/>
    </source>
</evidence>
<comment type="similarity">
    <text evidence="8 9">Belongs to the OMP decarboxylase family. Type 1 subfamily.</text>
</comment>
<keyword evidence="15" id="KW-1185">Reference proteome</keyword>
<feature type="binding site" evidence="9 11">
    <location>
        <position position="40"/>
    </location>
    <ligand>
        <name>substrate</name>
    </ligand>
</feature>
<dbReference type="PANTHER" id="PTHR32119">
    <property type="entry name" value="OROTIDINE 5'-PHOSPHATE DECARBOXYLASE"/>
    <property type="match status" value="1"/>
</dbReference>
<feature type="active site" description="Proton donor" evidence="9">
    <location>
        <position position="69"/>
    </location>
</feature>
<dbReference type="GO" id="GO:0044205">
    <property type="term" value="P:'de novo' UMP biosynthetic process"/>
    <property type="evidence" value="ECO:0007669"/>
    <property type="project" value="UniProtKB-UniRule"/>
</dbReference>
<evidence type="ECO:0000256" key="1">
    <source>
        <dbReference type="ARBA" id="ARBA00002356"/>
    </source>
</evidence>
<dbReference type="GO" id="GO:0004590">
    <property type="term" value="F:orotidine-5'-phosphate decarboxylase activity"/>
    <property type="evidence" value="ECO:0007669"/>
    <property type="project" value="UniProtKB-UniRule"/>
</dbReference>
<gene>
    <name evidence="9 14" type="primary">pyrF</name>
    <name evidence="13" type="ORF">GMI68_02810</name>
    <name evidence="14" type="ORF">J7S26_04030</name>
</gene>
<accession>A0A9E6MRL6</accession>
<dbReference type="SMART" id="SM00934">
    <property type="entry name" value="OMPdecase"/>
    <property type="match status" value="1"/>
</dbReference>
<evidence type="ECO:0000256" key="11">
    <source>
        <dbReference type="PIRSR" id="PIRSR614732-2"/>
    </source>
</evidence>
<feature type="binding site" evidence="9 11">
    <location>
        <position position="221"/>
    </location>
    <ligand>
        <name>substrate</name>
    </ligand>
</feature>
<protein>
    <recommendedName>
        <fullName evidence="9">Orotidine 5'-phosphate decarboxylase</fullName>
        <ecNumber evidence="9">4.1.1.23</ecNumber>
    </recommendedName>
    <alternativeName>
        <fullName evidence="9">OMP decarboxylase</fullName>
        <shortName evidence="9">OMPDCase</shortName>
        <shortName evidence="9">OMPdecase</shortName>
    </alternativeName>
</protein>
<feature type="active site" description="For OMPdecase activity" evidence="10">
    <location>
        <position position="72"/>
    </location>
</feature>
<evidence type="ECO:0000259" key="12">
    <source>
        <dbReference type="SMART" id="SM00934"/>
    </source>
</evidence>
<evidence type="ECO:0000256" key="8">
    <source>
        <dbReference type="ARBA" id="ARBA00061012"/>
    </source>
</evidence>
<dbReference type="CDD" id="cd04725">
    <property type="entry name" value="OMP_decarboxylase_like"/>
    <property type="match status" value="1"/>
</dbReference>
<dbReference type="EMBL" id="CP072829">
    <property type="protein sequence ID" value="QTU85082.1"/>
    <property type="molecule type" value="Genomic_DNA"/>
</dbReference>
<feature type="active site" description="For OMPdecase activity" evidence="10">
    <location>
        <position position="67"/>
    </location>
</feature>
<feature type="binding site" evidence="9 11">
    <location>
        <position position="192"/>
    </location>
    <ligand>
        <name>substrate</name>
    </ligand>
</feature>
<dbReference type="InterPro" id="IPR014732">
    <property type="entry name" value="OMPdecase"/>
</dbReference>
<comment type="catalytic activity">
    <reaction evidence="7 9">
        <text>orotidine 5'-phosphate + H(+) = UMP + CO2</text>
        <dbReference type="Rhea" id="RHEA:11596"/>
        <dbReference type="ChEBI" id="CHEBI:15378"/>
        <dbReference type="ChEBI" id="CHEBI:16526"/>
        <dbReference type="ChEBI" id="CHEBI:57538"/>
        <dbReference type="ChEBI" id="CHEBI:57865"/>
        <dbReference type="EC" id="4.1.1.23"/>
    </reaction>
</comment>
<feature type="binding site" evidence="9">
    <location>
        <begin position="67"/>
        <end position="76"/>
    </location>
    <ligand>
        <name>substrate</name>
    </ligand>
</feature>
<dbReference type="RefSeq" id="WP_165057720.1">
    <property type="nucleotide sequence ID" value="NZ_CP072829.1"/>
</dbReference>